<organism evidence="2 3">
    <name type="scientific">Tritrichomonas musculus</name>
    <dbReference type="NCBI Taxonomy" id="1915356"/>
    <lineage>
        <taxon>Eukaryota</taxon>
        <taxon>Metamonada</taxon>
        <taxon>Parabasalia</taxon>
        <taxon>Tritrichomonadida</taxon>
        <taxon>Tritrichomonadidae</taxon>
        <taxon>Tritrichomonas</taxon>
    </lineage>
</organism>
<accession>A0ABR2GSI4</accession>
<feature type="coiled-coil region" evidence="1">
    <location>
        <begin position="106"/>
        <end position="140"/>
    </location>
</feature>
<evidence type="ECO:0000313" key="2">
    <source>
        <dbReference type="EMBL" id="KAK8836860.1"/>
    </source>
</evidence>
<feature type="coiled-coil region" evidence="1">
    <location>
        <begin position="800"/>
        <end position="912"/>
    </location>
</feature>
<reference evidence="2 3" key="1">
    <citation type="submission" date="2024-04" db="EMBL/GenBank/DDBJ databases">
        <title>Tritrichomonas musculus Genome.</title>
        <authorList>
            <person name="Alves-Ferreira E."/>
            <person name="Grigg M."/>
            <person name="Lorenzi H."/>
            <person name="Galac M."/>
        </authorList>
    </citation>
    <scope>NUCLEOTIDE SEQUENCE [LARGE SCALE GENOMIC DNA]</scope>
    <source>
        <strain evidence="2 3">EAF2021</strain>
    </source>
</reference>
<feature type="coiled-coil region" evidence="1">
    <location>
        <begin position="212"/>
        <end position="446"/>
    </location>
</feature>
<keyword evidence="1" id="KW-0175">Coiled coil</keyword>
<comment type="caution">
    <text evidence="2">The sequence shown here is derived from an EMBL/GenBank/DDBJ whole genome shotgun (WGS) entry which is preliminary data.</text>
</comment>
<feature type="coiled-coil region" evidence="1">
    <location>
        <begin position="936"/>
        <end position="1006"/>
    </location>
</feature>
<dbReference type="EMBL" id="JAPFFF010000063">
    <property type="protein sequence ID" value="KAK8836860.1"/>
    <property type="molecule type" value="Genomic_DNA"/>
</dbReference>
<proteinExistence type="predicted"/>
<protein>
    <recommendedName>
        <fullName evidence="4">Viral A-type inclusion protein</fullName>
    </recommendedName>
</protein>
<evidence type="ECO:0000256" key="1">
    <source>
        <dbReference type="SAM" id="Coils"/>
    </source>
</evidence>
<feature type="coiled-coil region" evidence="1">
    <location>
        <begin position="636"/>
        <end position="685"/>
    </location>
</feature>
<sequence length="1314" mass="153402">MDSSNEESFDYNSAESLQKENQSIQLLSRNSILYQHAAALSNFLQKNQITNETLLNSENRKNINQLISNIANDLSLIDSFSQMELSPESTISEVYQLLSYALYITAQNNNNLNRLLADENQSLKKELSILQSNYNQLTQNKSGFQDISKSSNDSPNLRIKQTGIFNNEVEKYKDMEKEVSNLIIYLRNHFNLSESTNLYNIIDAINIKCTCEISEKDRIEQLMMQNQDLEDRLMNLQNEKYEIEKKLFDQKTNNQSEINSQIFLLENEINALKSQLKNIAQKCESRKLKSQSLIKTINEQNDQIKQLTRDLETSKINYDKLLIDFEDKKKNANEDNQIISNNELQIKDDEIRNLHSALNELSAQLEKMNEDLMSETTMKNHLFNALQFQNEIMNNIEKKLKDEEQKRNEQRHSKILLKSSILSNLNDEIEEEEEENEYNNQNLINDLIQYVSKSGIEKVEIEKIENILQNEDLTFSMKIKCTLNSLLTTVNLKTKENEEKSATVTEIEIKNCDDDETMKSQNYRLKKYLANLLYFIEKVSSSGEIQNFFIESDINYDFRGKLVAQCTRIETFLKENGIDIDEENFILENSDFSDILFDISNFSNDVEQQVYNPDAQELLLLLRQFAFVNDAIRRFADEMKTQAEKFLSEIKQLRYQISENQEQHTEELNKTTEALQNEIKKERTLTSIISQIQTILLEIKISEENVKPKKDIEKVESSKSKRAINSSEEVVFEEEEEEAESEIQFVSSSENNNFLNTVNDQDLKGNNELYILKCLQLIQSGIQLNDFSNEVIENNQNSYVKKIETKLNNEIEKRKKIESKAREEILKLQNKIKRLKKQSSSDKQKFLEEIDFAKKQIDDLSASFIESHDSSNKSKSEIEEKNTLINSLNEKVRQQNEEIEKLKGLFDLEKEKIIEEYQSQSERIFKEKDDRINTLLLSLENSQSNSQEKVREMKQDLKLTIKKLQSDLNLETERANHIRDHYEKLLNDLKEKLNQARASEKVATEKVFNFDNELKSAKSTISKLRIDLKMLSLKVVAADDKLIRERSLFDSQLKMKILGLQTEHHDEINELKEKYENDIHKLFMKICEIFKDFIDFNMTFSEDSVLNILQQVSIAFNQSNQKLLKKKSISSLLYEIKSLLNVNHDKDIISTLTNIINEANEYKDKKILLENNQKKTNILLRKVKAINNNDSSSREWEVWAKRLYSLITESFSTPKSAKQLQYAIEEALLSAIGQRQLWKKLEILRKEKSILTSGLILVYPKRQKRNLSSNDNMSTDSFQSLISLIAAYISIYRMQKLAGHLKFNIDFSSKKDNC</sequence>
<name>A0ABR2GSI4_9EUKA</name>
<evidence type="ECO:0008006" key="4">
    <source>
        <dbReference type="Google" id="ProtNLM"/>
    </source>
</evidence>
<dbReference type="Proteomes" id="UP001470230">
    <property type="component" value="Unassembled WGS sequence"/>
</dbReference>
<gene>
    <name evidence="2" type="ORF">M9Y10_037385</name>
</gene>
<evidence type="ECO:0000313" key="3">
    <source>
        <dbReference type="Proteomes" id="UP001470230"/>
    </source>
</evidence>
<keyword evidence="3" id="KW-1185">Reference proteome</keyword>